<dbReference type="GO" id="GO:0000166">
    <property type="term" value="F:nucleotide binding"/>
    <property type="evidence" value="ECO:0007669"/>
    <property type="project" value="InterPro"/>
</dbReference>
<dbReference type="HOGENOM" id="CLU_023194_19_1_6"/>
<dbReference type="EMBL" id="APLQ01000010">
    <property type="protein sequence ID" value="ENO16528.1"/>
    <property type="molecule type" value="Genomic_DNA"/>
</dbReference>
<dbReference type="Gene3D" id="3.30.360.10">
    <property type="entry name" value="Dihydrodipicolinate Reductase, domain 2"/>
    <property type="match status" value="1"/>
</dbReference>
<dbReference type="InterPro" id="IPR036291">
    <property type="entry name" value="NAD(P)-bd_dom_sf"/>
</dbReference>
<dbReference type="PANTHER" id="PTHR43708:SF5">
    <property type="entry name" value="CONSERVED EXPRESSED OXIDOREDUCTASE (EUROFUNG)-RELATED"/>
    <property type="match status" value="1"/>
</dbReference>
<evidence type="ECO:0000313" key="5">
    <source>
        <dbReference type="EMBL" id="ENO16528.1"/>
    </source>
</evidence>
<dbReference type="OrthoDB" id="9774191at2"/>
<dbReference type="InterPro" id="IPR000683">
    <property type="entry name" value="Gfo/Idh/MocA-like_OxRdtase_N"/>
</dbReference>
<evidence type="ECO:0000259" key="3">
    <source>
        <dbReference type="Pfam" id="PF01408"/>
    </source>
</evidence>
<comment type="caution">
    <text evidence="5">The sequence shown here is derived from an EMBL/GenBank/DDBJ whole genome shotgun (WGS) entry which is preliminary data.</text>
</comment>
<protein>
    <submittedName>
        <fullName evidence="5">Oxidoreductase</fullName>
    </submittedName>
</protein>
<reference evidence="5 6" key="1">
    <citation type="journal article" date="2013" name="Genome Announc.">
        <title>Genome Sequence of the Polycyclic Aromatic Hydrocarbon-Degrading Bacterium Strain Marinobacter nanhaiticus D15-8WT.</title>
        <authorList>
            <person name="Cui Z."/>
            <person name="Gao W."/>
            <person name="Li Q."/>
            <person name="Xu G."/>
            <person name="Zheng L."/>
        </authorList>
    </citation>
    <scope>NUCLEOTIDE SEQUENCE [LARGE SCALE GENOMIC DNA]</scope>
    <source>
        <strain evidence="5 6">D15-8W</strain>
    </source>
</reference>
<dbReference type="RefSeq" id="WP_004583038.1">
    <property type="nucleotide sequence ID" value="NZ_AP028878.1"/>
</dbReference>
<keyword evidence="6" id="KW-1185">Reference proteome</keyword>
<dbReference type="SUPFAM" id="SSF51735">
    <property type="entry name" value="NAD(P)-binding Rossmann-fold domains"/>
    <property type="match status" value="1"/>
</dbReference>
<dbReference type="AlphaFoldDB" id="N6X602"/>
<feature type="domain" description="Gfo/Idh/MocA-like oxidoreductase C-terminal" evidence="4">
    <location>
        <begin position="145"/>
        <end position="352"/>
    </location>
</feature>
<dbReference type="PANTHER" id="PTHR43708">
    <property type="entry name" value="CONSERVED EXPRESSED OXIDOREDUCTASE (EUROFUNG)"/>
    <property type="match status" value="1"/>
</dbReference>
<dbReference type="STRING" id="626887.J057_02420"/>
<dbReference type="Pfam" id="PF02894">
    <property type="entry name" value="GFO_IDH_MocA_C"/>
    <property type="match status" value="1"/>
</dbReference>
<dbReference type="SUPFAM" id="SSF55347">
    <property type="entry name" value="Glyceraldehyde-3-phosphate dehydrogenase-like, C-terminal domain"/>
    <property type="match status" value="1"/>
</dbReference>
<gene>
    <name evidence="5" type="ORF">J057_02420</name>
</gene>
<accession>N6X602</accession>
<dbReference type="Gene3D" id="3.40.50.720">
    <property type="entry name" value="NAD(P)-binding Rossmann-like Domain"/>
    <property type="match status" value="1"/>
</dbReference>
<dbReference type="InterPro" id="IPR004104">
    <property type="entry name" value="Gfo/Idh/MocA-like_OxRdtase_C"/>
</dbReference>
<evidence type="ECO:0000313" key="6">
    <source>
        <dbReference type="Proteomes" id="UP000013165"/>
    </source>
</evidence>
<sequence length="354" mass="38823">MSENNEVRVGIIGYGLAGSVFHAPLIDAARGLRLSAIVTSNPDRAGEAKQAYPNATLYDTAGQLWHDADKLDLVVIASPNRTHKPLAMAALHAGLGVVVDKPLAAHADDARELADEAERLGLFLTVFQNRRWDSDFLTLQQLMVDGELGEVRRFESRFERWRPEPKPGWRQSGAPEEAGGVLYDLGAHLIDQALVLFGPVKSVYAELEHRYPDAEVDDDSFVALTHHNGVRSHLWMSSVAAQCGPRMRVLGSRAAYTSFGLDGQENALKAGARPDQSDWLDNVEDGQGYLTAGSEERAIQNVPGGYLRFYERVAETFRKGEKPPVDPREAIAGLEIVAAAQHASAERRVIELPE</sequence>
<evidence type="ECO:0000256" key="2">
    <source>
        <dbReference type="ARBA" id="ARBA00023002"/>
    </source>
</evidence>
<evidence type="ECO:0000256" key="1">
    <source>
        <dbReference type="ARBA" id="ARBA00010928"/>
    </source>
</evidence>
<evidence type="ECO:0000259" key="4">
    <source>
        <dbReference type="Pfam" id="PF02894"/>
    </source>
</evidence>
<dbReference type="GO" id="GO:0016491">
    <property type="term" value="F:oxidoreductase activity"/>
    <property type="evidence" value="ECO:0007669"/>
    <property type="project" value="UniProtKB-KW"/>
</dbReference>
<organism evidence="5 6">
    <name type="scientific">Marinobacter nanhaiticus D15-8W</name>
    <dbReference type="NCBI Taxonomy" id="626887"/>
    <lineage>
        <taxon>Bacteria</taxon>
        <taxon>Pseudomonadati</taxon>
        <taxon>Pseudomonadota</taxon>
        <taxon>Gammaproteobacteria</taxon>
        <taxon>Pseudomonadales</taxon>
        <taxon>Marinobacteraceae</taxon>
        <taxon>Marinobacter</taxon>
    </lineage>
</organism>
<dbReference type="Proteomes" id="UP000013165">
    <property type="component" value="Unassembled WGS sequence"/>
</dbReference>
<dbReference type="Pfam" id="PF01408">
    <property type="entry name" value="GFO_IDH_MocA"/>
    <property type="match status" value="1"/>
</dbReference>
<comment type="similarity">
    <text evidence="1">Belongs to the Gfo/Idh/MocA family.</text>
</comment>
<dbReference type="PATRIC" id="fig|626887.3.peg.461"/>
<name>N6X602_9GAMM</name>
<dbReference type="InterPro" id="IPR051317">
    <property type="entry name" value="Gfo/Idh/MocA_oxidoreduct"/>
</dbReference>
<dbReference type="eggNOG" id="COG0673">
    <property type="taxonomic scope" value="Bacteria"/>
</dbReference>
<keyword evidence="2" id="KW-0560">Oxidoreductase</keyword>
<proteinExistence type="inferred from homology"/>
<feature type="domain" description="Gfo/Idh/MocA-like oxidoreductase N-terminal" evidence="3">
    <location>
        <begin position="7"/>
        <end position="126"/>
    </location>
</feature>